<evidence type="ECO:0000256" key="7">
    <source>
        <dbReference type="PIRSR" id="PIRSR601765-1"/>
    </source>
</evidence>
<dbReference type="InParanoid" id="A0A0C3DHX5"/>
<dbReference type="PANTHER" id="PTHR11002:SF76">
    <property type="entry name" value="CARBONIC ANHYDRASE"/>
    <property type="match status" value="1"/>
</dbReference>
<keyword evidence="3 7" id="KW-0479">Metal-binding</keyword>
<reference evidence="9 10" key="1">
    <citation type="submission" date="2014-04" db="EMBL/GenBank/DDBJ databases">
        <authorList>
            <consortium name="DOE Joint Genome Institute"/>
            <person name="Kuo A."/>
            <person name="Kohler A."/>
            <person name="Nagy L.G."/>
            <person name="Floudas D."/>
            <person name="Copeland A."/>
            <person name="Barry K.W."/>
            <person name="Cichocki N."/>
            <person name="Veneault-Fourrey C."/>
            <person name="LaButti K."/>
            <person name="Lindquist E.A."/>
            <person name="Lipzen A."/>
            <person name="Lundell T."/>
            <person name="Morin E."/>
            <person name="Murat C."/>
            <person name="Sun H."/>
            <person name="Tunlid A."/>
            <person name="Henrissat B."/>
            <person name="Grigoriev I.V."/>
            <person name="Hibbett D.S."/>
            <person name="Martin F."/>
            <person name="Nordberg H.P."/>
            <person name="Cantor M.N."/>
            <person name="Hua S.X."/>
        </authorList>
    </citation>
    <scope>NUCLEOTIDE SEQUENCE [LARGE SCALE GENOMIC DNA]</scope>
    <source>
        <strain evidence="9 10">Foug A</strain>
    </source>
</reference>
<evidence type="ECO:0000313" key="9">
    <source>
        <dbReference type="EMBL" id="KIM60305.1"/>
    </source>
</evidence>
<dbReference type="EC" id="4.2.1.1" evidence="2 8"/>
<dbReference type="STRING" id="1036808.A0A0C3DHX5"/>
<keyword evidence="4 7" id="KW-0862">Zinc</keyword>
<dbReference type="InterPro" id="IPR001765">
    <property type="entry name" value="Carbonic_anhydrase"/>
</dbReference>
<comment type="cofactor">
    <cofactor evidence="7">
        <name>Zn(2+)</name>
        <dbReference type="ChEBI" id="CHEBI:29105"/>
    </cofactor>
    <text evidence="7">Binds 1 zinc ion per subunit.</text>
</comment>
<dbReference type="SUPFAM" id="SSF53056">
    <property type="entry name" value="beta-carbonic anhydrase, cab"/>
    <property type="match status" value="1"/>
</dbReference>
<gene>
    <name evidence="9" type="ORF">SCLCIDRAFT_49859</name>
</gene>
<sequence>QVLWIGCSDACFPESVVTGASPGDIVVHRNIASCFHPNDNSTLSVLTYAVSVVGVKYFVIAGHTQCGG</sequence>
<feature type="non-terminal residue" evidence="9">
    <location>
        <position position="1"/>
    </location>
</feature>
<comment type="similarity">
    <text evidence="1 8">Belongs to the beta-class carbonic anhydrase family.</text>
</comment>
<dbReference type="GO" id="GO:0071244">
    <property type="term" value="P:cellular response to carbon dioxide"/>
    <property type="evidence" value="ECO:0007669"/>
    <property type="project" value="TreeGrafter"/>
</dbReference>
<evidence type="ECO:0000313" key="10">
    <source>
        <dbReference type="Proteomes" id="UP000053989"/>
    </source>
</evidence>
<feature type="binding site" evidence="7">
    <location>
        <position position="7"/>
    </location>
    <ligand>
        <name>Zn(2+)</name>
        <dbReference type="ChEBI" id="CHEBI:29105"/>
    </ligand>
</feature>
<comment type="catalytic activity">
    <reaction evidence="6 8">
        <text>hydrogencarbonate + H(+) = CO2 + H2O</text>
        <dbReference type="Rhea" id="RHEA:10748"/>
        <dbReference type="ChEBI" id="CHEBI:15377"/>
        <dbReference type="ChEBI" id="CHEBI:15378"/>
        <dbReference type="ChEBI" id="CHEBI:16526"/>
        <dbReference type="ChEBI" id="CHEBI:17544"/>
        <dbReference type="EC" id="4.2.1.1"/>
    </reaction>
</comment>
<evidence type="ECO:0000256" key="8">
    <source>
        <dbReference type="RuleBase" id="RU003956"/>
    </source>
</evidence>
<dbReference type="GO" id="GO:0034599">
    <property type="term" value="P:cellular response to oxidative stress"/>
    <property type="evidence" value="ECO:0007669"/>
    <property type="project" value="TreeGrafter"/>
</dbReference>
<dbReference type="PANTHER" id="PTHR11002">
    <property type="entry name" value="CARBONIC ANHYDRASE"/>
    <property type="match status" value="1"/>
</dbReference>
<evidence type="ECO:0000256" key="1">
    <source>
        <dbReference type="ARBA" id="ARBA00006217"/>
    </source>
</evidence>
<dbReference type="Proteomes" id="UP000053989">
    <property type="component" value="Unassembled WGS sequence"/>
</dbReference>
<feature type="binding site" evidence="7">
    <location>
        <position position="63"/>
    </location>
    <ligand>
        <name>Zn(2+)</name>
        <dbReference type="ChEBI" id="CHEBI:29105"/>
    </ligand>
</feature>
<protein>
    <recommendedName>
        <fullName evidence="2 8">Carbonic anhydrase</fullName>
        <ecNumber evidence="2 8">4.2.1.1</ecNumber>
    </recommendedName>
    <alternativeName>
        <fullName evidence="8">Carbonate dehydratase</fullName>
    </alternativeName>
</protein>
<reference evidence="10" key="2">
    <citation type="submission" date="2015-01" db="EMBL/GenBank/DDBJ databases">
        <title>Evolutionary Origins and Diversification of the Mycorrhizal Mutualists.</title>
        <authorList>
            <consortium name="DOE Joint Genome Institute"/>
            <consortium name="Mycorrhizal Genomics Consortium"/>
            <person name="Kohler A."/>
            <person name="Kuo A."/>
            <person name="Nagy L.G."/>
            <person name="Floudas D."/>
            <person name="Copeland A."/>
            <person name="Barry K.W."/>
            <person name="Cichocki N."/>
            <person name="Veneault-Fourrey C."/>
            <person name="LaButti K."/>
            <person name="Lindquist E.A."/>
            <person name="Lipzen A."/>
            <person name="Lundell T."/>
            <person name="Morin E."/>
            <person name="Murat C."/>
            <person name="Riley R."/>
            <person name="Ohm R."/>
            <person name="Sun H."/>
            <person name="Tunlid A."/>
            <person name="Henrissat B."/>
            <person name="Grigoriev I.V."/>
            <person name="Hibbett D.S."/>
            <person name="Martin F."/>
        </authorList>
    </citation>
    <scope>NUCLEOTIDE SEQUENCE [LARGE SCALE GENOMIC DNA]</scope>
    <source>
        <strain evidence="10">Foug A</strain>
    </source>
</reference>
<evidence type="ECO:0000256" key="5">
    <source>
        <dbReference type="ARBA" id="ARBA00023239"/>
    </source>
</evidence>
<dbReference type="OrthoDB" id="10248475at2759"/>
<evidence type="ECO:0000256" key="6">
    <source>
        <dbReference type="ARBA" id="ARBA00048348"/>
    </source>
</evidence>
<dbReference type="EMBL" id="KN822063">
    <property type="protein sequence ID" value="KIM60305.1"/>
    <property type="molecule type" value="Genomic_DNA"/>
</dbReference>
<name>A0A0C3DHX5_9AGAM</name>
<evidence type="ECO:0000256" key="3">
    <source>
        <dbReference type="ARBA" id="ARBA00022723"/>
    </source>
</evidence>
<keyword evidence="10" id="KW-1185">Reference proteome</keyword>
<keyword evidence="5 8" id="KW-0456">Lyase</keyword>
<dbReference type="Pfam" id="PF00484">
    <property type="entry name" value="Pro_CA"/>
    <property type="match status" value="1"/>
</dbReference>
<evidence type="ECO:0000256" key="4">
    <source>
        <dbReference type="ARBA" id="ARBA00022833"/>
    </source>
</evidence>
<proteinExistence type="inferred from homology"/>
<accession>A0A0C3DHX5</accession>
<dbReference type="GO" id="GO:0008270">
    <property type="term" value="F:zinc ion binding"/>
    <property type="evidence" value="ECO:0007669"/>
    <property type="project" value="UniProtKB-UniRule"/>
</dbReference>
<comment type="function">
    <text evidence="8">Reversible hydration of carbon dioxide.</text>
</comment>
<dbReference type="InterPro" id="IPR036874">
    <property type="entry name" value="Carbonic_anhydrase_sf"/>
</dbReference>
<evidence type="ECO:0000256" key="2">
    <source>
        <dbReference type="ARBA" id="ARBA00012925"/>
    </source>
</evidence>
<organism evidence="9 10">
    <name type="scientific">Scleroderma citrinum Foug A</name>
    <dbReference type="NCBI Taxonomy" id="1036808"/>
    <lineage>
        <taxon>Eukaryota</taxon>
        <taxon>Fungi</taxon>
        <taxon>Dikarya</taxon>
        <taxon>Basidiomycota</taxon>
        <taxon>Agaricomycotina</taxon>
        <taxon>Agaricomycetes</taxon>
        <taxon>Agaricomycetidae</taxon>
        <taxon>Boletales</taxon>
        <taxon>Sclerodermatineae</taxon>
        <taxon>Sclerodermataceae</taxon>
        <taxon>Scleroderma</taxon>
    </lineage>
</organism>
<dbReference type="Gene3D" id="3.40.1050.10">
    <property type="entry name" value="Carbonic anhydrase"/>
    <property type="match status" value="1"/>
</dbReference>
<dbReference type="AlphaFoldDB" id="A0A0C3DHX5"/>
<feature type="binding site" evidence="7">
    <location>
        <position position="9"/>
    </location>
    <ligand>
        <name>Zn(2+)</name>
        <dbReference type="ChEBI" id="CHEBI:29105"/>
    </ligand>
</feature>
<feature type="binding site" evidence="7">
    <location>
        <position position="66"/>
    </location>
    <ligand>
        <name>Zn(2+)</name>
        <dbReference type="ChEBI" id="CHEBI:29105"/>
    </ligand>
</feature>
<feature type="non-terminal residue" evidence="9">
    <location>
        <position position="68"/>
    </location>
</feature>
<dbReference type="GO" id="GO:0004089">
    <property type="term" value="F:carbonate dehydratase activity"/>
    <property type="evidence" value="ECO:0007669"/>
    <property type="project" value="UniProtKB-UniRule"/>
</dbReference>
<dbReference type="HOGENOM" id="CLU_2801121_0_0_1"/>